<dbReference type="Proteomes" id="UP000016665">
    <property type="component" value="Chromosome 19"/>
</dbReference>
<evidence type="ECO:0000256" key="7">
    <source>
        <dbReference type="ARBA" id="ARBA00022605"/>
    </source>
</evidence>
<keyword evidence="8" id="KW-0273">Eye lens protein</keyword>
<evidence type="ECO:0000259" key="12">
    <source>
        <dbReference type="Pfam" id="PF14698"/>
    </source>
</evidence>
<proteinExistence type="inferred from homology"/>
<dbReference type="Gene3D" id="1.10.275.10">
    <property type="entry name" value="Fumarase/aspartase (N-terminal domain)"/>
    <property type="match status" value="1"/>
</dbReference>
<evidence type="ECO:0000256" key="1">
    <source>
        <dbReference type="ARBA" id="ARBA00004941"/>
    </source>
</evidence>
<dbReference type="Ensembl" id="ENSFALT00000025518.1">
    <property type="protein sequence ID" value="ENSFALP00000017400.1"/>
    <property type="gene ID" value="ENSFALG00000006743.2"/>
</dbReference>
<dbReference type="GO" id="GO:0005829">
    <property type="term" value="C:cytosol"/>
    <property type="evidence" value="ECO:0007669"/>
    <property type="project" value="TreeGrafter"/>
</dbReference>
<dbReference type="GO" id="GO:0042450">
    <property type="term" value="P:L-arginine biosynthetic process via ornithine"/>
    <property type="evidence" value="ECO:0007669"/>
    <property type="project" value="InterPro"/>
</dbReference>
<evidence type="ECO:0000256" key="10">
    <source>
        <dbReference type="ARBA" id="ARBA00032749"/>
    </source>
</evidence>
<evidence type="ECO:0000256" key="6">
    <source>
        <dbReference type="ARBA" id="ARBA00022571"/>
    </source>
</evidence>
<reference evidence="13" key="3">
    <citation type="submission" date="2025-09" db="UniProtKB">
        <authorList>
            <consortium name="Ensembl"/>
        </authorList>
    </citation>
    <scope>IDENTIFICATION</scope>
</reference>
<dbReference type="FunFam" id="1.10.275.10:FF:000014">
    <property type="entry name" value="Os03g0824900 protein"/>
    <property type="match status" value="1"/>
</dbReference>
<protein>
    <recommendedName>
        <fullName evidence="5">Argininosuccinate lyase</fullName>
        <ecNumber evidence="4">4.3.2.1</ecNumber>
    </recommendedName>
    <alternativeName>
        <fullName evidence="10">Arginosuccinase</fullName>
    </alternativeName>
</protein>
<reference evidence="13 14" key="1">
    <citation type="journal article" date="2012" name="Nature">
        <title>The genomic landscape of species divergence in Ficedula flycatchers.</title>
        <authorList>
            <person name="Ellegren H."/>
            <person name="Smeds L."/>
            <person name="Burri R."/>
            <person name="Olason P.I."/>
            <person name="Backstrom N."/>
            <person name="Kawakami T."/>
            <person name="Kunstner A."/>
            <person name="Makinen H."/>
            <person name="Nadachowska-Brzyska K."/>
            <person name="Qvarnstrom A."/>
            <person name="Uebbing S."/>
            <person name="Wolf J.B."/>
        </authorList>
    </citation>
    <scope>NUCLEOTIDE SEQUENCE [LARGE SCALE GENOMIC DNA]</scope>
</reference>
<evidence type="ECO:0000313" key="14">
    <source>
        <dbReference type="Proteomes" id="UP000016665"/>
    </source>
</evidence>
<dbReference type="InterPro" id="IPR020557">
    <property type="entry name" value="Fumarate_lyase_CS"/>
</dbReference>
<dbReference type="Gene3D" id="1.20.200.10">
    <property type="entry name" value="Fumarase/aspartase (Central domain)"/>
    <property type="match status" value="1"/>
</dbReference>
<dbReference type="PANTHER" id="PTHR43814:SF1">
    <property type="entry name" value="ARGININOSUCCINATE LYASE"/>
    <property type="match status" value="1"/>
</dbReference>
<reference evidence="13" key="2">
    <citation type="submission" date="2025-08" db="UniProtKB">
        <authorList>
            <consortium name="Ensembl"/>
        </authorList>
    </citation>
    <scope>IDENTIFICATION</scope>
</reference>
<evidence type="ECO:0000256" key="2">
    <source>
        <dbReference type="ARBA" id="ARBA00010755"/>
    </source>
</evidence>
<keyword evidence="7" id="KW-0028">Amino-acid biosynthesis</keyword>
<evidence type="ECO:0000256" key="5">
    <source>
        <dbReference type="ARBA" id="ARBA00019698"/>
    </source>
</evidence>
<dbReference type="GO" id="GO:0005212">
    <property type="term" value="F:structural constituent of eye lens"/>
    <property type="evidence" value="ECO:0007669"/>
    <property type="project" value="UniProtKB-KW"/>
</dbReference>
<dbReference type="InterPro" id="IPR009049">
    <property type="entry name" value="Argininosuccinate_lyase"/>
</dbReference>
<accession>A0A803V3U4</accession>
<dbReference type="EC" id="4.3.2.1" evidence="4"/>
<gene>
    <name evidence="13" type="primary">LOC101810260</name>
</gene>
<evidence type="ECO:0000259" key="11">
    <source>
        <dbReference type="Pfam" id="PF00206"/>
    </source>
</evidence>
<dbReference type="InterPro" id="IPR029419">
    <property type="entry name" value="Arg_succ_lyase_C"/>
</dbReference>
<dbReference type="AlphaFoldDB" id="A0A803V3U4"/>
<dbReference type="PANTHER" id="PTHR43814">
    <property type="entry name" value="ARGININOSUCCINATE LYASE"/>
    <property type="match status" value="1"/>
</dbReference>
<dbReference type="Pfam" id="PF00206">
    <property type="entry name" value="Lyase_1"/>
    <property type="match status" value="1"/>
</dbReference>
<comment type="subunit">
    <text evidence="3">Homotetramer.</text>
</comment>
<dbReference type="PROSITE" id="PS00163">
    <property type="entry name" value="FUMARATE_LYASES"/>
    <property type="match status" value="1"/>
</dbReference>
<keyword evidence="14" id="KW-1185">Reference proteome</keyword>
<keyword evidence="9" id="KW-0456">Lyase</keyword>
<dbReference type="GO" id="GO:0004056">
    <property type="term" value="F:argininosuccinate lyase activity"/>
    <property type="evidence" value="ECO:0007669"/>
    <property type="project" value="UniProtKB-EC"/>
</dbReference>
<dbReference type="FunFam" id="1.10.40.30:FF:000001">
    <property type="entry name" value="Argininosuccinate lyase"/>
    <property type="match status" value="1"/>
</dbReference>
<comment type="pathway">
    <text evidence="1">Amino-acid biosynthesis; L-arginine biosynthesis; L-arginine from L-ornithine and carbamoyl phosphate: step 3/3.</text>
</comment>
<dbReference type="Pfam" id="PF14698">
    <property type="entry name" value="ASL_C2"/>
    <property type="match status" value="1"/>
</dbReference>
<dbReference type="InterPro" id="IPR000362">
    <property type="entry name" value="Fumarate_lyase_fam"/>
</dbReference>
<dbReference type="GeneTree" id="ENSGT00950000183122"/>
<dbReference type="FunFam" id="1.20.200.10:FF:000015">
    <property type="entry name" value="argininosuccinate lyase isoform X2"/>
    <property type="match status" value="2"/>
</dbReference>
<evidence type="ECO:0000256" key="3">
    <source>
        <dbReference type="ARBA" id="ARBA00011881"/>
    </source>
</evidence>
<evidence type="ECO:0000313" key="13">
    <source>
        <dbReference type="Ensembl" id="ENSFALP00000017400.1"/>
    </source>
</evidence>
<dbReference type="HAMAP" id="MF_00006">
    <property type="entry name" value="Arg_succ_lyase"/>
    <property type="match status" value="1"/>
</dbReference>
<dbReference type="InterPro" id="IPR008948">
    <property type="entry name" value="L-Aspartase-like"/>
</dbReference>
<dbReference type="PRINTS" id="PR00149">
    <property type="entry name" value="FUMRATELYASE"/>
</dbReference>
<dbReference type="InterPro" id="IPR022761">
    <property type="entry name" value="Fumarate_lyase_N"/>
</dbReference>
<evidence type="ECO:0000256" key="9">
    <source>
        <dbReference type="ARBA" id="ARBA00023239"/>
    </source>
</evidence>
<feature type="domain" description="Argininosuccinate lyase C-terminal" evidence="12">
    <location>
        <begin position="363"/>
        <end position="430"/>
    </location>
</feature>
<organism evidence="13 14">
    <name type="scientific">Ficedula albicollis</name>
    <name type="common">Collared flycatcher</name>
    <name type="synonym">Muscicapa albicollis</name>
    <dbReference type="NCBI Taxonomy" id="59894"/>
    <lineage>
        <taxon>Eukaryota</taxon>
        <taxon>Metazoa</taxon>
        <taxon>Chordata</taxon>
        <taxon>Craniata</taxon>
        <taxon>Vertebrata</taxon>
        <taxon>Euteleostomi</taxon>
        <taxon>Archelosauria</taxon>
        <taxon>Archosauria</taxon>
        <taxon>Dinosauria</taxon>
        <taxon>Saurischia</taxon>
        <taxon>Theropoda</taxon>
        <taxon>Coelurosauria</taxon>
        <taxon>Aves</taxon>
        <taxon>Neognathae</taxon>
        <taxon>Neoaves</taxon>
        <taxon>Telluraves</taxon>
        <taxon>Australaves</taxon>
        <taxon>Passeriformes</taxon>
        <taxon>Muscicapidae</taxon>
        <taxon>Ficedula</taxon>
    </lineage>
</organism>
<comment type="similarity">
    <text evidence="2">Belongs to the lyase 1 family. Argininosuccinate lyase subfamily.</text>
</comment>
<evidence type="ECO:0000256" key="8">
    <source>
        <dbReference type="ARBA" id="ARBA00022613"/>
    </source>
</evidence>
<keyword evidence="6" id="KW-0055">Arginine biosynthesis</keyword>
<dbReference type="Gene3D" id="1.10.40.30">
    <property type="entry name" value="Fumarase/aspartase (C-terminal domain)"/>
    <property type="match status" value="1"/>
</dbReference>
<dbReference type="NCBIfam" id="TIGR00838">
    <property type="entry name" value="argH"/>
    <property type="match status" value="1"/>
</dbReference>
<name>A0A803V3U4_FICAL</name>
<evidence type="ECO:0000256" key="4">
    <source>
        <dbReference type="ARBA" id="ARBA00012338"/>
    </source>
</evidence>
<dbReference type="CDD" id="cd01359">
    <property type="entry name" value="Argininosuccinate_lyase"/>
    <property type="match status" value="1"/>
</dbReference>
<dbReference type="InterPro" id="IPR024083">
    <property type="entry name" value="Fumarase/histidase_N"/>
</dbReference>
<dbReference type="SUPFAM" id="SSF48557">
    <property type="entry name" value="L-aspartase-like"/>
    <property type="match status" value="1"/>
</dbReference>
<dbReference type="PRINTS" id="PR00145">
    <property type="entry name" value="ARGSUCLYASE"/>
</dbReference>
<sequence>MAPGNKLWGGRFSGSTDPIMERLNASISYDQRLSEVDIQGSMAYAKALEKSGILSKTELEKILGGLEKISEEWSKGVFGVIPTDEDIHTANERRLKELIGDVAGKLHTGRSRNDQVVTDLKLFMRNSLSIISRHLLRLIETLVERAAIEIDVILPGYTHLQKAQPIRWSQFLLSHAVALTRDSERLGEVKRRINVLPLGSGALAGNPLGIDRELLCNELDFASISLNSMDAVSERDFVVEFLSAATLLMIHLSKMAEDLIIYSTSEFGFLTLSDAYSSGSSLMPQKKNPDSLELIRSKAGRVFGRLAAILMVLKGLPSTYNKDLQEDKEAVFDVVDTLTWCIFCNTESRINKESMERALSPDMLATDLALYLVRKGMPFRQAHMASGKAVQLAETKGITINNLSLEELQNISPLFGSDVAQVFSVVSSVEQYTAAGGTAKSSVSAQIEQLRELLKRLKEQA</sequence>
<feature type="domain" description="Fumarate lyase N-terminal" evidence="11">
    <location>
        <begin position="10"/>
        <end position="304"/>
    </location>
</feature>